<comment type="caution">
    <text evidence="1">The sequence shown here is derived from an EMBL/GenBank/DDBJ whole genome shotgun (WGS) entry which is preliminary data.</text>
</comment>
<dbReference type="SUPFAM" id="SSF55315">
    <property type="entry name" value="L30e-like"/>
    <property type="match status" value="1"/>
</dbReference>
<dbReference type="Gene3D" id="3.30.1330.30">
    <property type="match status" value="1"/>
</dbReference>
<accession>A0A7C5L8Q1</accession>
<gene>
    <name evidence="1" type="ORF">ENJ61_08815</name>
</gene>
<dbReference type="InterPro" id="IPR029064">
    <property type="entry name" value="Ribosomal_eL30-like_sf"/>
</dbReference>
<name>A0A7C5L8Q1_AQUAO</name>
<sequence>MADLKNVLENIVRFRPEGLWVTSLYLHLRPEDRQDNKYTRVFKDMVREKKKELRERVTDPEVIRSIERDFEQIEGFLAQPENLKNCRGIAIFSCSGAGFFEVVKLPYVYRNRLLIAPDPLIREIAAIDEEFGRIGVLLVDRKHIRYFLLDAGGIEEDLDFLEPLATRAHRFHSGGTALKGAEGTFQLRLPARRAAPNMIQHSFGEWRFHMRIREEKHRVFKIAADAAFEEWKRSKFERLVVGGFLEEGLREIENHLHPYLRERLVGYVEVNPSLARPAEVREKVLDLLRDRDREEERELLRELEELTGRGLAVNGTSRVLEMLAAGNVRTLLVPEDFEKPGYLCPTTHLVSLKPECPLAEEKPIPVEDIVDEVMEEALEQRARIEVIVDPDVQKRIDGLAAFLRFSL</sequence>
<dbReference type="EMBL" id="DRNB01000330">
    <property type="protein sequence ID" value="HHJ64988.1"/>
    <property type="molecule type" value="Genomic_DNA"/>
</dbReference>
<reference evidence="1" key="1">
    <citation type="journal article" date="2020" name="mSystems">
        <title>Genome- and Community-Level Interaction Insights into Carbon Utilization and Element Cycling Functions of Hydrothermarchaeota in Hydrothermal Sediment.</title>
        <authorList>
            <person name="Zhou Z."/>
            <person name="Liu Y."/>
            <person name="Xu W."/>
            <person name="Pan J."/>
            <person name="Luo Z.H."/>
            <person name="Li M."/>
        </authorList>
    </citation>
    <scope>NUCLEOTIDE SEQUENCE [LARGE SCALE GENOMIC DNA]</scope>
    <source>
        <strain evidence="1">HyVt-501</strain>
    </source>
</reference>
<dbReference type="Gene3D" id="3.30.420.60">
    <property type="entry name" value="eRF1 domain 2"/>
    <property type="match status" value="1"/>
</dbReference>
<dbReference type="Pfam" id="PF18856">
    <property type="entry name" value="baeRF_family12"/>
    <property type="match status" value="1"/>
</dbReference>
<protein>
    <submittedName>
        <fullName evidence="1">Peptide chain release factor 1</fullName>
    </submittedName>
</protein>
<organism evidence="1">
    <name type="scientific">Aquifex aeolicus</name>
    <dbReference type="NCBI Taxonomy" id="63363"/>
    <lineage>
        <taxon>Bacteria</taxon>
        <taxon>Pseudomonadati</taxon>
        <taxon>Aquificota</taxon>
        <taxon>Aquificia</taxon>
        <taxon>Aquificales</taxon>
        <taxon>Aquificaceae</taxon>
        <taxon>Aquifex</taxon>
    </lineage>
</organism>
<dbReference type="Proteomes" id="UP000885792">
    <property type="component" value="Unassembled WGS sequence"/>
</dbReference>
<proteinExistence type="predicted"/>
<dbReference type="AlphaFoldDB" id="A0A7C5L8Q1"/>
<dbReference type="InterPro" id="IPR042226">
    <property type="entry name" value="eFR1_2_sf"/>
</dbReference>
<dbReference type="InterPro" id="IPR041374">
    <property type="entry name" value="BaeRF_family12"/>
</dbReference>
<evidence type="ECO:0000313" key="1">
    <source>
        <dbReference type="EMBL" id="HHJ64988.1"/>
    </source>
</evidence>